<comment type="caution">
    <text evidence="2">The sequence shown here is derived from an EMBL/GenBank/DDBJ whole genome shotgun (WGS) entry which is preliminary data.</text>
</comment>
<dbReference type="Gramene" id="rna39463">
    <property type="protein sequence ID" value="RHN45229.1"/>
    <property type="gene ID" value="gene39463"/>
</dbReference>
<evidence type="ECO:0000256" key="1">
    <source>
        <dbReference type="SAM" id="MobiDB-lite"/>
    </source>
</evidence>
<name>A0A396GVT0_MEDTR</name>
<feature type="compositionally biased region" description="Acidic residues" evidence="1">
    <location>
        <begin position="121"/>
        <end position="136"/>
    </location>
</feature>
<dbReference type="Proteomes" id="UP000265566">
    <property type="component" value="Chromosome 7"/>
</dbReference>
<evidence type="ECO:0000313" key="3">
    <source>
        <dbReference type="Proteomes" id="UP000265566"/>
    </source>
</evidence>
<accession>A0A396GVT0</accession>
<gene>
    <name evidence="2" type="ORF">MtrunA17_Chr7g0228121</name>
</gene>
<protein>
    <submittedName>
        <fullName evidence="2">Uncharacterized protein</fullName>
    </submittedName>
</protein>
<proteinExistence type="predicted"/>
<organism evidence="2 3">
    <name type="scientific">Medicago truncatula</name>
    <name type="common">Barrel medic</name>
    <name type="synonym">Medicago tribuloides</name>
    <dbReference type="NCBI Taxonomy" id="3880"/>
    <lineage>
        <taxon>Eukaryota</taxon>
        <taxon>Viridiplantae</taxon>
        <taxon>Streptophyta</taxon>
        <taxon>Embryophyta</taxon>
        <taxon>Tracheophyta</taxon>
        <taxon>Spermatophyta</taxon>
        <taxon>Magnoliopsida</taxon>
        <taxon>eudicotyledons</taxon>
        <taxon>Gunneridae</taxon>
        <taxon>Pentapetalae</taxon>
        <taxon>rosids</taxon>
        <taxon>fabids</taxon>
        <taxon>Fabales</taxon>
        <taxon>Fabaceae</taxon>
        <taxon>Papilionoideae</taxon>
        <taxon>50 kb inversion clade</taxon>
        <taxon>NPAAA clade</taxon>
        <taxon>Hologalegina</taxon>
        <taxon>IRL clade</taxon>
        <taxon>Trifolieae</taxon>
        <taxon>Medicago</taxon>
    </lineage>
</organism>
<dbReference type="EMBL" id="PSQE01000007">
    <property type="protein sequence ID" value="RHN45229.1"/>
    <property type="molecule type" value="Genomic_DNA"/>
</dbReference>
<evidence type="ECO:0000313" key="2">
    <source>
        <dbReference type="EMBL" id="RHN45229.1"/>
    </source>
</evidence>
<sequence length="188" mass="20712">MKWSDSFSMVNPMEVSNSNSKNAASGESSGHNTYMGIAVKFHYGGRFVRDWVICYNGGEETLIEVDIPNYDIVGEELRQSYQVVNNEKGESSQAVNIDKGKGPLVYSDNKEGDVGGITSGDDQDEDNNDGYIDSEEERALGFEDRFEEVDNDNLNDDSGVKMAEKGKDVQVDNIADVDDTDWGGVVLE</sequence>
<dbReference type="AlphaFoldDB" id="A0A396GVT0"/>
<feature type="compositionally biased region" description="Acidic residues" evidence="1">
    <location>
        <begin position="145"/>
        <end position="155"/>
    </location>
</feature>
<reference evidence="3" key="1">
    <citation type="journal article" date="2018" name="Nat. Plants">
        <title>Whole-genome landscape of Medicago truncatula symbiotic genes.</title>
        <authorList>
            <person name="Pecrix Y."/>
            <person name="Staton S.E."/>
            <person name="Sallet E."/>
            <person name="Lelandais-Briere C."/>
            <person name="Moreau S."/>
            <person name="Carrere S."/>
            <person name="Blein T."/>
            <person name="Jardinaud M.F."/>
            <person name="Latrasse D."/>
            <person name="Zouine M."/>
            <person name="Zahm M."/>
            <person name="Kreplak J."/>
            <person name="Mayjonade B."/>
            <person name="Satge C."/>
            <person name="Perez M."/>
            <person name="Cauet S."/>
            <person name="Marande W."/>
            <person name="Chantry-Darmon C."/>
            <person name="Lopez-Roques C."/>
            <person name="Bouchez O."/>
            <person name="Berard A."/>
            <person name="Debelle F."/>
            <person name="Munos S."/>
            <person name="Bendahmane A."/>
            <person name="Berges H."/>
            <person name="Niebel A."/>
            <person name="Buitink J."/>
            <person name="Frugier F."/>
            <person name="Benhamed M."/>
            <person name="Crespi M."/>
            <person name="Gouzy J."/>
            <person name="Gamas P."/>
        </authorList>
    </citation>
    <scope>NUCLEOTIDE SEQUENCE [LARGE SCALE GENOMIC DNA]</scope>
    <source>
        <strain evidence="3">cv. Jemalong A17</strain>
    </source>
</reference>
<feature type="compositionally biased region" description="Basic and acidic residues" evidence="1">
    <location>
        <begin position="158"/>
        <end position="170"/>
    </location>
</feature>
<feature type="region of interest" description="Disordered" evidence="1">
    <location>
        <begin position="87"/>
        <end position="188"/>
    </location>
</feature>